<sequence length="307" mass="34199">MALKLLLLLALAWPGLLCQAAEPLAAPVAGRASNGSPERLVWAGAPYAPMVIREGSLRGRGYVDRMLAEVLQPGLPPYRHETLHVSPARLDRELRESDQAVCSPAFSRTASRMTRYAFTSAIFRFLPVGVVMRRDHALAPAPRIDPQPLSLQGLLDRGVRLGLVGYRAHGGMVDLMLGAHAAQVQRFVLNTSNQSVLAMLARAHAMDATLVYEFELSYFVALQPELGEQLAWWPLEELDESQLSYIACSASPAGRRAVQAIDRLLAQPGVRERLQALYEQWLDEGSRRRLKELRLRMGSLFWRDPRD</sequence>
<reference evidence="2 3" key="1">
    <citation type="submission" date="2024-05" db="EMBL/GenBank/DDBJ databases">
        <title>Roseateles sp. 2.12 16S ribosomal RNA gene Genome sequencing and assembly.</title>
        <authorList>
            <person name="Woo H."/>
        </authorList>
    </citation>
    <scope>NUCLEOTIDE SEQUENCE [LARGE SCALE GENOMIC DNA]</scope>
    <source>
        <strain evidence="2 3">2.12</strain>
    </source>
</reference>
<accession>A0ABV0GCG7</accession>
<dbReference type="Proteomes" id="UP001462640">
    <property type="component" value="Unassembled WGS sequence"/>
</dbReference>
<evidence type="ECO:0000256" key="1">
    <source>
        <dbReference type="SAM" id="SignalP"/>
    </source>
</evidence>
<proteinExistence type="predicted"/>
<comment type="caution">
    <text evidence="2">The sequence shown here is derived from an EMBL/GenBank/DDBJ whole genome shotgun (WGS) entry which is preliminary data.</text>
</comment>
<feature type="chain" id="PRO_5046749360" description="Solute-binding protein family 3/N-terminal domain-containing protein" evidence="1">
    <location>
        <begin position="21"/>
        <end position="307"/>
    </location>
</feature>
<feature type="signal peptide" evidence="1">
    <location>
        <begin position="1"/>
        <end position="20"/>
    </location>
</feature>
<keyword evidence="3" id="KW-1185">Reference proteome</keyword>
<evidence type="ECO:0008006" key="4">
    <source>
        <dbReference type="Google" id="ProtNLM"/>
    </source>
</evidence>
<organism evidence="2 3">
    <name type="scientific">Roseateles flavus</name>
    <dbReference type="NCBI Taxonomy" id="3149041"/>
    <lineage>
        <taxon>Bacteria</taxon>
        <taxon>Pseudomonadati</taxon>
        <taxon>Pseudomonadota</taxon>
        <taxon>Betaproteobacteria</taxon>
        <taxon>Burkholderiales</taxon>
        <taxon>Sphaerotilaceae</taxon>
        <taxon>Roseateles</taxon>
    </lineage>
</organism>
<dbReference type="RefSeq" id="WP_347608628.1">
    <property type="nucleotide sequence ID" value="NZ_JBDPZC010000003.1"/>
</dbReference>
<keyword evidence="1" id="KW-0732">Signal</keyword>
<dbReference type="EMBL" id="JBDPZC010000003">
    <property type="protein sequence ID" value="MEO3712736.1"/>
    <property type="molecule type" value="Genomic_DNA"/>
</dbReference>
<evidence type="ECO:0000313" key="2">
    <source>
        <dbReference type="EMBL" id="MEO3712736.1"/>
    </source>
</evidence>
<protein>
    <recommendedName>
        <fullName evidence="4">Solute-binding protein family 3/N-terminal domain-containing protein</fullName>
    </recommendedName>
</protein>
<dbReference type="SUPFAM" id="SSF53850">
    <property type="entry name" value="Periplasmic binding protein-like II"/>
    <property type="match status" value="1"/>
</dbReference>
<gene>
    <name evidence="2" type="ORF">ABDJ40_08135</name>
</gene>
<evidence type="ECO:0000313" key="3">
    <source>
        <dbReference type="Proteomes" id="UP001462640"/>
    </source>
</evidence>
<name>A0ABV0GCG7_9BURK</name>